<gene>
    <name evidence="1" type="ordered locus">Belba_0455</name>
</gene>
<keyword evidence="2" id="KW-1185">Reference proteome</keyword>
<dbReference type="KEGG" id="bbd:Belba_0455"/>
<dbReference type="EMBL" id="CP003281">
    <property type="protein sequence ID" value="AFL83114.1"/>
    <property type="molecule type" value="Genomic_DNA"/>
</dbReference>
<dbReference type="AlphaFoldDB" id="I3Z1J6"/>
<accession>I3Z1J6</accession>
<organism evidence="1 2">
    <name type="scientific">Belliella baltica (strain DSM 15883 / CIP 108006 / LMG 21964 / BA134)</name>
    <dbReference type="NCBI Taxonomy" id="866536"/>
    <lineage>
        <taxon>Bacteria</taxon>
        <taxon>Pseudomonadati</taxon>
        <taxon>Bacteroidota</taxon>
        <taxon>Cytophagia</taxon>
        <taxon>Cytophagales</taxon>
        <taxon>Cyclobacteriaceae</taxon>
        <taxon>Belliella</taxon>
    </lineage>
</organism>
<dbReference type="PROSITE" id="PS51257">
    <property type="entry name" value="PROKAR_LIPOPROTEIN"/>
    <property type="match status" value="1"/>
</dbReference>
<dbReference type="HOGENOM" id="CLU_1812013_0_0_10"/>
<protein>
    <submittedName>
        <fullName evidence="1">Uncharacterized protein</fullName>
    </submittedName>
</protein>
<dbReference type="RefSeq" id="WP_014771127.1">
    <property type="nucleotide sequence ID" value="NC_018010.1"/>
</dbReference>
<evidence type="ECO:0000313" key="2">
    <source>
        <dbReference type="Proteomes" id="UP000006050"/>
    </source>
</evidence>
<proteinExistence type="predicted"/>
<dbReference type="Proteomes" id="UP000006050">
    <property type="component" value="Chromosome"/>
</dbReference>
<sequence>MKYFMIFTNYFKLLLLFLFITSCSNNEGLLNNRVKNLINTLDLDSSKPILILGFDKCPVCKSNAQSGSSILENLDISVVVVSRSKKDILSLGEIKNLYVDKDYHSVSQNLYHSLPTLYYQKKDTNYDSLTINDFEYLKVFEK</sequence>
<evidence type="ECO:0000313" key="1">
    <source>
        <dbReference type="EMBL" id="AFL83114.1"/>
    </source>
</evidence>
<reference evidence="2" key="1">
    <citation type="submission" date="2012-06" db="EMBL/GenBank/DDBJ databases">
        <title>The complete genome of Belliella baltica DSM 15883.</title>
        <authorList>
            <person name="Lucas S."/>
            <person name="Copeland A."/>
            <person name="Lapidus A."/>
            <person name="Goodwin L."/>
            <person name="Pitluck S."/>
            <person name="Peters L."/>
            <person name="Mikhailova N."/>
            <person name="Davenport K."/>
            <person name="Kyrpides N."/>
            <person name="Mavromatis K."/>
            <person name="Pagani I."/>
            <person name="Ivanova N."/>
            <person name="Ovchinnikova G."/>
            <person name="Zeytun A."/>
            <person name="Detter J.C."/>
            <person name="Han C."/>
            <person name="Land M."/>
            <person name="Hauser L."/>
            <person name="Markowitz V."/>
            <person name="Cheng J.-F."/>
            <person name="Hugenholtz P."/>
            <person name="Woyke T."/>
            <person name="Wu D."/>
            <person name="Tindall B."/>
            <person name="Pomrenke H."/>
            <person name="Brambilla E."/>
            <person name="Klenk H.-P."/>
            <person name="Eisen J.A."/>
        </authorList>
    </citation>
    <scope>NUCLEOTIDE SEQUENCE [LARGE SCALE GENOMIC DNA]</scope>
    <source>
        <strain evidence="2">DSM 15883 / CIP 108006 / LMG 21964 / BA134</strain>
    </source>
</reference>
<dbReference type="STRING" id="866536.Belba_0455"/>
<name>I3Z1J6_BELBD</name>